<dbReference type="InterPro" id="IPR004843">
    <property type="entry name" value="Calcineurin-like_PHP"/>
</dbReference>
<dbReference type="Pfam" id="PF00149">
    <property type="entry name" value="Metallophos"/>
    <property type="match status" value="1"/>
</dbReference>
<dbReference type="PANTHER" id="PTHR36492">
    <property type="match status" value="1"/>
</dbReference>
<dbReference type="AlphaFoldDB" id="A0A814YKL3"/>
<evidence type="ECO:0000256" key="2">
    <source>
        <dbReference type="ARBA" id="ARBA00022833"/>
    </source>
</evidence>
<reference evidence="5" key="1">
    <citation type="submission" date="2021-02" db="EMBL/GenBank/DDBJ databases">
        <authorList>
            <person name="Nowell W R."/>
        </authorList>
    </citation>
    <scope>NUCLEOTIDE SEQUENCE</scope>
</reference>
<dbReference type="Gene3D" id="3.60.21.10">
    <property type="match status" value="1"/>
</dbReference>
<dbReference type="Proteomes" id="UP000681722">
    <property type="component" value="Unassembled WGS sequence"/>
</dbReference>
<dbReference type="Proteomes" id="UP000663829">
    <property type="component" value="Unassembled WGS sequence"/>
</dbReference>
<dbReference type="EMBL" id="CAJNOQ010009658">
    <property type="protein sequence ID" value="CAF1230784.1"/>
    <property type="molecule type" value="Genomic_DNA"/>
</dbReference>
<feature type="domain" description="Calcineurin-like phosphoesterase" evidence="4">
    <location>
        <begin position="2"/>
        <end position="122"/>
    </location>
</feature>
<dbReference type="GO" id="GO:0046872">
    <property type="term" value="F:metal ion binding"/>
    <property type="evidence" value="ECO:0007669"/>
    <property type="project" value="UniProtKB-KW"/>
</dbReference>
<dbReference type="PROSITE" id="PS01306">
    <property type="entry name" value="UPF0054"/>
    <property type="match status" value="1"/>
</dbReference>
<dbReference type="InterPro" id="IPR020549">
    <property type="entry name" value="YbeY_CS"/>
</dbReference>
<name>A0A814YKL3_9BILA</name>
<evidence type="ECO:0000256" key="1">
    <source>
        <dbReference type="ARBA" id="ARBA00022723"/>
    </source>
</evidence>
<comment type="caution">
    <text evidence="5">The sequence shown here is derived from an EMBL/GenBank/DDBJ whole genome shotgun (WGS) entry which is preliminary data.</text>
</comment>
<evidence type="ECO:0000259" key="4">
    <source>
        <dbReference type="Pfam" id="PF00149"/>
    </source>
</evidence>
<dbReference type="GO" id="GO:0016787">
    <property type="term" value="F:hydrolase activity"/>
    <property type="evidence" value="ECO:0007669"/>
    <property type="project" value="InterPro"/>
</dbReference>
<organism evidence="5 7">
    <name type="scientific">Didymodactylos carnosus</name>
    <dbReference type="NCBI Taxonomy" id="1234261"/>
    <lineage>
        <taxon>Eukaryota</taxon>
        <taxon>Metazoa</taxon>
        <taxon>Spiralia</taxon>
        <taxon>Gnathifera</taxon>
        <taxon>Rotifera</taxon>
        <taxon>Eurotatoria</taxon>
        <taxon>Bdelloidea</taxon>
        <taxon>Philodinida</taxon>
        <taxon>Philodinidae</taxon>
        <taxon>Didymodactylos</taxon>
    </lineage>
</organism>
<evidence type="ECO:0000313" key="7">
    <source>
        <dbReference type="Proteomes" id="UP000663829"/>
    </source>
</evidence>
<dbReference type="PANTHER" id="PTHR36492:SF2">
    <property type="entry name" value="[ACYL-CARRIER-PROTEIN] PHOSPHODIESTERASE PPTH"/>
    <property type="match status" value="1"/>
</dbReference>
<gene>
    <name evidence="5" type="ORF">GPM918_LOCUS25164</name>
    <name evidence="6" type="ORF">SRO942_LOCUS25171</name>
</gene>
<protein>
    <recommendedName>
        <fullName evidence="4">Calcineurin-like phosphoesterase domain-containing protein</fullName>
    </recommendedName>
</protein>
<dbReference type="InterPro" id="IPR052963">
    <property type="entry name" value="Pantetheine_PDE"/>
</dbReference>
<dbReference type="EMBL" id="CAJOBC010009665">
    <property type="protein sequence ID" value="CAF3993507.1"/>
    <property type="molecule type" value="Genomic_DNA"/>
</dbReference>
<proteinExistence type="predicted"/>
<keyword evidence="2" id="KW-0862">Zinc</keyword>
<sequence>MAWVEQLPNDTYSGDTLIVAGDITHILSKLEQTLRIFKSKFKEVYYCPGNHELWISSNDTDLGIKDSVSKFFHILELCEEIGVHTRTGISEGVTIVPLFGWYDESLHIPMPEVVSDITLWTDYHLCKWTEEVPREGAAKYFVQLNTAHMPNPLDTTKVITFSHFFTSRKLMNAYGDEMRRRRKEIQKTAQQLKQEQDTVRANFSLVAGTDLFDKQIELLHSLVHIFGHSHRKMQVEIDGTRYINNPLGYTYERAAGLIAPPHDLLQIDI</sequence>
<feature type="coiled-coil region" evidence="3">
    <location>
        <begin position="175"/>
        <end position="202"/>
    </location>
</feature>
<keyword evidence="3" id="KW-0175">Coiled coil</keyword>
<dbReference type="SUPFAM" id="SSF56300">
    <property type="entry name" value="Metallo-dependent phosphatases"/>
    <property type="match status" value="1"/>
</dbReference>
<dbReference type="InterPro" id="IPR029052">
    <property type="entry name" value="Metallo-depent_PP-like"/>
</dbReference>
<keyword evidence="1" id="KW-0479">Metal-binding</keyword>
<evidence type="ECO:0000313" key="5">
    <source>
        <dbReference type="EMBL" id="CAF1230784.1"/>
    </source>
</evidence>
<dbReference type="OrthoDB" id="550558at2759"/>
<keyword evidence="7" id="KW-1185">Reference proteome</keyword>
<evidence type="ECO:0000256" key="3">
    <source>
        <dbReference type="SAM" id="Coils"/>
    </source>
</evidence>
<evidence type="ECO:0000313" key="6">
    <source>
        <dbReference type="EMBL" id="CAF3993507.1"/>
    </source>
</evidence>
<accession>A0A814YKL3</accession>